<accession>A0A6A3PE91</accession>
<evidence type="ECO:0000313" key="5">
    <source>
        <dbReference type="Proteomes" id="UP000429607"/>
    </source>
</evidence>
<dbReference type="Proteomes" id="UP000435112">
    <property type="component" value="Unassembled WGS sequence"/>
</dbReference>
<reference evidence="5 7" key="1">
    <citation type="submission" date="2018-09" db="EMBL/GenBank/DDBJ databases">
        <title>Genomic investigation of the strawberry pathogen Phytophthora fragariae indicates pathogenicity is determined by transcriptional variation in three key races.</title>
        <authorList>
            <person name="Adams T.M."/>
            <person name="Armitage A.D."/>
            <person name="Sobczyk M.K."/>
            <person name="Bates H.J."/>
            <person name="Dunwell J.M."/>
            <person name="Nellist C.F."/>
            <person name="Harrison R.J."/>
        </authorList>
    </citation>
    <scope>NUCLEOTIDE SEQUENCE [LARGE SCALE GENOMIC DNA]</scope>
    <source>
        <strain evidence="3 5">SCRP249</strain>
        <strain evidence="2 7">SCRP324</strain>
        <strain evidence="4 6">SCRP333</strain>
    </source>
</reference>
<gene>
    <name evidence="3" type="ORF">PR001_g1886</name>
    <name evidence="2" type="ORF">PR002_g4883</name>
    <name evidence="4" type="ORF">PR003_g4895</name>
</gene>
<dbReference type="Proteomes" id="UP000429607">
    <property type="component" value="Unassembled WGS sequence"/>
</dbReference>
<dbReference type="OrthoDB" id="10366769at2759"/>
<sequence>MWFRFTKAYRAENGADIFPEDRIYHLLRTEVPEKELALALEGLKQIPDVKNLAADVQKYQLKFWVSEKETPASIAKLLGTPLNPTLTERGPKDAILSQFTNLLLGSEKKLTRSTPIH</sequence>
<evidence type="ECO:0000313" key="6">
    <source>
        <dbReference type="Proteomes" id="UP000434957"/>
    </source>
</evidence>
<proteinExistence type="predicted"/>
<organism evidence="3 5">
    <name type="scientific">Phytophthora rubi</name>
    <dbReference type="NCBI Taxonomy" id="129364"/>
    <lineage>
        <taxon>Eukaryota</taxon>
        <taxon>Sar</taxon>
        <taxon>Stramenopiles</taxon>
        <taxon>Oomycota</taxon>
        <taxon>Peronosporomycetes</taxon>
        <taxon>Peronosporales</taxon>
        <taxon>Peronosporaceae</taxon>
        <taxon>Phytophthora</taxon>
    </lineage>
</organism>
<dbReference type="EMBL" id="QXFU01000198">
    <property type="protein sequence ID" value="KAE9040598.1"/>
    <property type="molecule type" value="Genomic_DNA"/>
</dbReference>
<dbReference type="AlphaFoldDB" id="A0A6A3PE91"/>
<dbReference type="Pfam" id="PF18634">
    <property type="entry name" value="RXLR_WY"/>
    <property type="match status" value="1"/>
</dbReference>
<feature type="domain" description="RXLR phytopathogen effector protein WY-domain" evidence="1">
    <location>
        <begin position="8"/>
        <end position="58"/>
    </location>
</feature>
<dbReference type="EMBL" id="QXFT01000193">
    <property type="protein sequence ID" value="KAE9351402.1"/>
    <property type="molecule type" value="Genomic_DNA"/>
</dbReference>
<dbReference type="EMBL" id="QXFV01000062">
    <property type="protein sequence ID" value="KAE9050976.1"/>
    <property type="molecule type" value="Genomic_DNA"/>
</dbReference>
<comment type="caution">
    <text evidence="3">The sequence shown here is derived from an EMBL/GenBank/DDBJ whole genome shotgun (WGS) entry which is preliminary data.</text>
</comment>
<dbReference type="Proteomes" id="UP000434957">
    <property type="component" value="Unassembled WGS sequence"/>
</dbReference>
<protein>
    <recommendedName>
        <fullName evidence="1">RXLR phytopathogen effector protein WY-domain domain-containing protein</fullName>
    </recommendedName>
</protein>
<evidence type="ECO:0000313" key="3">
    <source>
        <dbReference type="EMBL" id="KAE9050976.1"/>
    </source>
</evidence>
<evidence type="ECO:0000313" key="7">
    <source>
        <dbReference type="Proteomes" id="UP000435112"/>
    </source>
</evidence>
<dbReference type="InterPro" id="IPR040786">
    <property type="entry name" value="RXLR_WY"/>
</dbReference>
<evidence type="ECO:0000313" key="4">
    <source>
        <dbReference type="EMBL" id="KAE9351402.1"/>
    </source>
</evidence>
<keyword evidence="6" id="KW-1185">Reference proteome</keyword>
<name>A0A6A3PE91_9STRA</name>
<evidence type="ECO:0000313" key="2">
    <source>
        <dbReference type="EMBL" id="KAE9040598.1"/>
    </source>
</evidence>
<evidence type="ECO:0000259" key="1">
    <source>
        <dbReference type="Pfam" id="PF18634"/>
    </source>
</evidence>